<keyword evidence="2" id="KW-0521">NADP</keyword>
<dbReference type="EMBL" id="KZ821252">
    <property type="protein sequence ID" value="PYH42387.1"/>
    <property type="molecule type" value="Genomic_DNA"/>
</dbReference>
<evidence type="ECO:0000256" key="2">
    <source>
        <dbReference type="ARBA" id="ARBA00022857"/>
    </source>
</evidence>
<dbReference type="RefSeq" id="XP_025428369.1">
    <property type="nucleotide sequence ID" value="XM_025573662.1"/>
</dbReference>
<dbReference type="AlphaFoldDB" id="A0A318Z7K2"/>
<evidence type="ECO:0000313" key="5">
    <source>
        <dbReference type="Proteomes" id="UP000248349"/>
    </source>
</evidence>
<dbReference type="Gene3D" id="3.90.25.10">
    <property type="entry name" value="UDP-galactose 4-epimerase, domain 1"/>
    <property type="match status" value="1"/>
</dbReference>
<dbReference type="PANTHER" id="PTHR47706:SF4">
    <property type="entry name" value="NMRA-LIKE DOMAIN-CONTAINING PROTEIN"/>
    <property type="match status" value="1"/>
</dbReference>
<dbReference type="GO" id="GO:0016491">
    <property type="term" value="F:oxidoreductase activity"/>
    <property type="evidence" value="ECO:0007669"/>
    <property type="project" value="UniProtKB-KW"/>
</dbReference>
<proteinExistence type="inferred from homology"/>
<dbReference type="InterPro" id="IPR051609">
    <property type="entry name" value="NmrA/Isoflavone_reductase-like"/>
</dbReference>
<dbReference type="Gene3D" id="3.40.50.720">
    <property type="entry name" value="NAD(P)-binding Rossmann-like Domain"/>
    <property type="match status" value="1"/>
</dbReference>
<organism evidence="4 5">
    <name type="scientific">Aspergillus saccharolyticus JOP 1030-1</name>
    <dbReference type="NCBI Taxonomy" id="1450539"/>
    <lineage>
        <taxon>Eukaryota</taxon>
        <taxon>Fungi</taxon>
        <taxon>Dikarya</taxon>
        <taxon>Ascomycota</taxon>
        <taxon>Pezizomycotina</taxon>
        <taxon>Eurotiomycetes</taxon>
        <taxon>Eurotiomycetidae</taxon>
        <taxon>Eurotiales</taxon>
        <taxon>Aspergillaceae</taxon>
        <taxon>Aspergillus</taxon>
        <taxon>Aspergillus subgen. Circumdati</taxon>
    </lineage>
</organism>
<keyword evidence="5" id="KW-1185">Reference proteome</keyword>
<name>A0A318Z7K2_9EURO</name>
<evidence type="ECO:0000256" key="3">
    <source>
        <dbReference type="ARBA" id="ARBA00023002"/>
    </source>
</evidence>
<dbReference type="OrthoDB" id="419598at2759"/>
<dbReference type="InterPro" id="IPR036291">
    <property type="entry name" value="NAD(P)-bd_dom_sf"/>
</dbReference>
<keyword evidence="3" id="KW-0560">Oxidoreductase</keyword>
<protein>
    <submittedName>
        <fullName evidence="4">NAD(P)-binding protein</fullName>
    </submittedName>
</protein>
<dbReference type="Proteomes" id="UP000248349">
    <property type="component" value="Unassembled WGS sequence"/>
</dbReference>
<sequence length="315" mass="35979">MAPQVVVLAGGTGGFGRYITEEITKTPDYSVVILTRSQPPPWATHSRVITHQTDYTVDSLVAILNTYRATALLSLVRCPNNDYIPLHTNLLNACLTSDTCKRFIPSEWAGNIDEFPNLPRSYGLTRAPFRETLREASSKNNLQWTIFNFGWFADYFLPMDKTYLAYIPGEFPIDQPTWTYSVKGSGDELQSWTWSRDVARAVVLLLGKEIWEPVTYASSEWGTFNEGAKMVEKHFDRPLKREHRSREQILADVEHQLTVPDEENVSLAELEESTILGAICCPREKTLRQREEYFAGMKFVELKELLAMAEEEGFH</sequence>
<evidence type="ECO:0000313" key="4">
    <source>
        <dbReference type="EMBL" id="PYH42387.1"/>
    </source>
</evidence>
<dbReference type="PANTHER" id="PTHR47706">
    <property type="entry name" value="NMRA-LIKE FAMILY PROTEIN"/>
    <property type="match status" value="1"/>
</dbReference>
<evidence type="ECO:0000256" key="1">
    <source>
        <dbReference type="ARBA" id="ARBA00005725"/>
    </source>
</evidence>
<dbReference type="SUPFAM" id="SSF51735">
    <property type="entry name" value="NAD(P)-binding Rossmann-fold domains"/>
    <property type="match status" value="1"/>
</dbReference>
<gene>
    <name evidence="4" type="ORF">BP01DRAFT_346920</name>
</gene>
<dbReference type="GeneID" id="37074890"/>
<reference evidence="4 5" key="1">
    <citation type="submission" date="2016-12" db="EMBL/GenBank/DDBJ databases">
        <title>The genomes of Aspergillus section Nigri reveals drivers in fungal speciation.</title>
        <authorList>
            <consortium name="DOE Joint Genome Institute"/>
            <person name="Vesth T.C."/>
            <person name="Nybo J."/>
            <person name="Theobald S."/>
            <person name="Brandl J."/>
            <person name="Frisvad J.C."/>
            <person name="Nielsen K.F."/>
            <person name="Lyhne E.K."/>
            <person name="Kogle M.E."/>
            <person name="Kuo A."/>
            <person name="Riley R."/>
            <person name="Clum A."/>
            <person name="Nolan M."/>
            <person name="Lipzen A."/>
            <person name="Salamov A."/>
            <person name="Henrissat B."/>
            <person name="Wiebenga A."/>
            <person name="De Vries R.P."/>
            <person name="Grigoriev I.V."/>
            <person name="Mortensen U.H."/>
            <person name="Andersen M.R."/>
            <person name="Baker S.E."/>
        </authorList>
    </citation>
    <scope>NUCLEOTIDE SEQUENCE [LARGE SCALE GENOMIC DNA]</scope>
    <source>
        <strain evidence="4 5">JOP 1030-1</strain>
    </source>
</reference>
<comment type="similarity">
    <text evidence="1">Belongs to the NmrA-type oxidoreductase family. Isoflavone reductase subfamily.</text>
</comment>
<accession>A0A318Z7K2</accession>